<organism evidence="2 3">
    <name type="scientific">Henriciella mobilis</name>
    <dbReference type="NCBI Taxonomy" id="2305467"/>
    <lineage>
        <taxon>Bacteria</taxon>
        <taxon>Pseudomonadati</taxon>
        <taxon>Pseudomonadota</taxon>
        <taxon>Alphaproteobacteria</taxon>
        <taxon>Hyphomonadales</taxon>
        <taxon>Hyphomonadaceae</taxon>
        <taxon>Henriciella</taxon>
    </lineage>
</organism>
<protein>
    <submittedName>
        <fullName evidence="2">Phytanoyl-CoA dioxygenase</fullName>
    </submittedName>
</protein>
<accession>A0A399RU74</accession>
<dbReference type="Gene3D" id="2.60.120.620">
    <property type="entry name" value="q2cbj1_9rhob like domain"/>
    <property type="match status" value="1"/>
</dbReference>
<keyword evidence="2" id="KW-0223">Dioxygenase</keyword>
<evidence type="ECO:0000313" key="2">
    <source>
        <dbReference type="EMBL" id="RIJ33015.1"/>
    </source>
</evidence>
<gene>
    <name evidence="2" type="ORF">D1223_04005</name>
</gene>
<dbReference type="GO" id="GO:0016706">
    <property type="term" value="F:2-oxoglutarate-dependent dioxygenase activity"/>
    <property type="evidence" value="ECO:0007669"/>
    <property type="project" value="UniProtKB-ARBA"/>
</dbReference>
<dbReference type="Proteomes" id="UP000266385">
    <property type="component" value="Unassembled WGS sequence"/>
</dbReference>
<sequence>MKTGSINTDIGVFHADELDALDAFFREHGFAILRRLYQPADLERLTNECVDAQTGVIEGKLDPRHGNSVLLDDAVNGEKRFANYVQYITEVSPATRAAILHPAITALMEKWVPGGHLREHSRFGAVYQDARGGSNSGYRRIGWHSDWQSGPHMDCWPSVAFTIHIDATSPENGFLRVVPGSHKWATPAPFRNANNVPVPAQSKPVGGYTDEPPPYDMPLAFEKAPGEIAVYCEAGDVLFHDAYLWHSAAVATNDRAVRRHVRGGWFTGVPDGRNDDFVEDFVKNAAR</sequence>
<dbReference type="SUPFAM" id="SSF51197">
    <property type="entry name" value="Clavaminate synthase-like"/>
    <property type="match status" value="1"/>
</dbReference>
<reference evidence="2 3" key="1">
    <citation type="submission" date="2018-08" db="EMBL/GenBank/DDBJ databases">
        <title>Henriciella mobilis sp. nov., isolated from seawater.</title>
        <authorList>
            <person name="Cheng H."/>
            <person name="Wu Y.-H."/>
            <person name="Xu X.-W."/>
            <person name="Guo L.-L."/>
        </authorList>
    </citation>
    <scope>NUCLEOTIDE SEQUENCE [LARGE SCALE GENOMIC DNA]</scope>
    <source>
        <strain evidence="2 3">JN25</strain>
    </source>
</reference>
<dbReference type="Pfam" id="PF05721">
    <property type="entry name" value="PhyH"/>
    <property type="match status" value="1"/>
</dbReference>
<dbReference type="InterPro" id="IPR008775">
    <property type="entry name" value="Phytyl_CoA_dOase-like"/>
</dbReference>
<dbReference type="GO" id="GO:0005506">
    <property type="term" value="F:iron ion binding"/>
    <property type="evidence" value="ECO:0007669"/>
    <property type="project" value="UniProtKB-ARBA"/>
</dbReference>
<evidence type="ECO:0000256" key="1">
    <source>
        <dbReference type="ARBA" id="ARBA00001954"/>
    </source>
</evidence>
<dbReference type="EMBL" id="QWFX01000005">
    <property type="protein sequence ID" value="RIJ33015.1"/>
    <property type="molecule type" value="Genomic_DNA"/>
</dbReference>
<dbReference type="RefSeq" id="WP_119375093.1">
    <property type="nucleotide sequence ID" value="NZ_QWFX01000005.1"/>
</dbReference>
<comment type="caution">
    <text evidence="2">The sequence shown here is derived from an EMBL/GenBank/DDBJ whole genome shotgun (WGS) entry which is preliminary data.</text>
</comment>
<dbReference type="PANTHER" id="PTHR20883">
    <property type="entry name" value="PHYTANOYL-COA DIOXYGENASE DOMAIN CONTAINING 1"/>
    <property type="match status" value="1"/>
</dbReference>
<evidence type="ECO:0000313" key="3">
    <source>
        <dbReference type="Proteomes" id="UP000266385"/>
    </source>
</evidence>
<dbReference type="OrthoDB" id="9791262at2"/>
<dbReference type="PANTHER" id="PTHR20883:SF48">
    <property type="entry name" value="ECTOINE DIOXYGENASE"/>
    <property type="match status" value="1"/>
</dbReference>
<comment type="cofactor">
    <cofactor evidence="1">
        <name>Fe(2+)</name>
        <dbReference type="ChEBI" id="CHEBI:29033"/>
    </cofactor>
</comment>
<name>A0A399RU74_9PROT</name>
<keyword evidence="3" id="KW-1185">Reference proteome</keyword>
<dbReference type="AlphaFoldDB" id="A0A399RU74"/>
<proteinExistence type="predicted"/>
<keyword evidence="2" id="KW-0560">Oxidoreductase</keyword>